<accession>A0ABV1NXZ5</accession>
<dbReference type="RefSeq" id="WP_251530748.1">
    <property type="nucleotide sequence ID" value="NZ_JBEFCW010000569.1"/>
</dbReference>
<keyword evidence="2 7" id="KW-0813">Transport</keyword>
<comment type="subcellular location">
    <subcellularLocation>
        <location evidence="1 7">Cell membrane</location>
        <topology evidence="1 7">Multi-pass membrane protein</topology>
    </subcellularLocation>
</comment>
<dbReference type="Pfam" id="PF19300">
    <property type="entry name" value="BPD_transp_1_N"/>
    <property type="match status" value="1"/>
</dbReference>
<organism evidence="9 10">
    <name type="scientific">Nocardioides kribbensis</name>
    <dbReference type="NCBI Taxonomy" id="305517"/>
    <lineage>
        <taxon>Bacteria</taxon>
        <taxon>Bacillati</taxon>
        <taxon>Actinomycetota</taxon>
        <taxon>Actinomycetes</taxon>
        <taxon>Propionibacteriales</taxon>
        <taxon>Nocardioidaceae</taxon>
        <taxon>Nocardioides</taxon>
    </lineage>
</organism>
<dbReference type="SUPFAM" id="SSF161098">
    <property type="entry name" value="MetI-like"/>
    <property type="match status" value="1"/>
</dbReference>
<dbReference type="Proteomes" id="UP001482520">
    <property type="component" value="Unassembled WGS sequence"/>
</dbReference>
<keyword evidence="3" id="KW-1003">Cell membrane</keyword>
<proteinExistence type="inferred from homology"/>
<keyword evidence="4 7" id="KW-0812">Transmembrane</keyword>
<dbReference type="PANTHER" id="PTHR30465:SF0">
    <property type="entry name" value="OLIGOPEPTIDE TRANSPORT SYSTEM PERMEASE PROTEIN APPB"/>
    <property type="match status" value="1"/>
</dbReference>
<evidence type="ECO:0000259" key="8">
    <source>
        <dbReference type="PROSITE" id="PS50928"/>
    </source>
</evidence>
<evidence type="ECO:0000313" key="9">
    <source>
        <dbReference type="EMBL" id="MEQ7847388.1"/>
    </source>
</evidence>
<evidence type="ECO:0000256" key="3">
    <source>
        <dbReference type="ARBA" id="ARBA00022475"/>
    </source>
</evidence>
<dbReference type="InterPro" id="IPR045621">
    <property type="entry name" value="BPD_transp_1_N"/>
</dbReference>
<evidence type="ECO:0000256" key="5">
    <source>
        <dbReference type="ARBA" id="ARBA00022989"/>
    </source>
</evidence>
<dbReference type="PROSITE" id="PS50928">
    <property type="entry name" value="ABC_TM1"/>
    <property type="match status" value="1"/>
</dbReference>
<comment type="caution">
    <text evidence="9">The sequence shown here is derived from an EMBL/GenBank/DDBJ whole genome shotgun (WGS) entry which is preliminary data.</text>
</comment>
<feature type="transmembrane region" description="Helical" evidence="7">
    <location>
        <begin position="307"/>
        <end position="333"/>
    </location>
</feature>
<dbReference type="Gene3D" id="1.10.3720.10">
    <property type="entry name" value="MetI-like"/>
    <property type="match status" value="1"/>
</dbReference>
<dbReference type="CDD" id="cd06261">
    <property type="entry name" value="TM_PBP2"/>
    <property type="match status" value="1"/>
</dbReference>
<keyword evidence="6 7" id="KW-0472">Membrane</keyword>
<reference evidence="9 10" key="1">
    <citation type="submission" date="2024-02" db="EMBL/GenBank/DDBJ databases">
        <title>Full genome sequence of Nocardioides kribbensis.</title>
        <authorList>
            <person name="Poletto B.L."/>
            <person name="Silva G."/>
            <person name="Galante D."/>
            <person name="Campos K.R."/>
            <person name="Santos M.B.N."/>
            <person name="Sacchi C.T."/>
        </authorList>
    </citation>
    <scope>NUCLEOTIDE SEQUENCE [LARGE SCALE GENOMIC DNA]</scope>
    <source>
        <strain evidence="9 10">O4R</strain>
    </source>
</reference>
<evidence type="ECO:0000313" key="10">
    <source>
        <dbReference type="Proteomes" id="UP001482520"/>
    </source>
</evidence>
<feature type="transmembrane region" description="Helical" evidence="7">
    <location>
        <begin position="202"/>
        <end position="223"/>
    </location>
</feature>
<protein>
    <submittedName>
        <fullName evidence="9">ABC transporter permease</fullName>
    </submittedName>
</protein>
<name>A0ABV1NXZ5_9ACTN</name>
<dbReference type="EMBL" id="JBEGDP010000007">
    <property type="protein sequence ID" value="MEQ7847388.1"/>
    <property type="molecule type" value="Genomic_DNA"/>
</dbReference>
<dbReference type="PANTHER" id="PTHR30465">
    <property type="entry name" value="INNER MEMBRANE ABC TRANSPORTER"/>
    <property type="match status" value="1"/>
</dbReference>
<evidence type="ECO:0000256" key="2">
    <source>
        <dbReference type="ARBA" id="ARBA00022448"/>
    </source>
</evidence>
<evidence type="ECO:0000256" key="7">
    <source>
        <dbReference type="RuleBase" id="RU363032"/>
    </source>
</evidence>
<evidence type="ECO:0000256" key="1">
    <source>
        <dbReference type="ARBA" id="ARBA00004651"/>
    </source>
</evidence>
<keyword evidence="5 7" id="KW-1133">Transmembrane helix</keyword>
<feature type="domain" description="ABC transmembrane type-1" evidence="8">
    <location>
        <begin position="120"/>
        <end position="330"/>
    </location>
</feature>
<keyword evidence="10" id="KW-1185">Reference proteome</keyword>
<evidence type="ECO:0000256" key="6">
    <source>
        <dbReference type="ARBA" id="ARBA00023136"/>
    </source>
</evidence>
<feature type="transmembrane region" description="Helical" evidence="7">
    <location>
        <begin position="265"/>
        <end position="287"/>
    </location>
</feature>
<gene>
    <name evidence="9" type="ORF">V6R90_08870</name>
</gene>
<comment type="similarity">
    <text evidence="7">Belongs to the binding-protein-dependent transport system permease family.</text>
</comment>
<feature type="transmembrane region" description="Helical" evidence="7">
    <location>
        <begin position="12"/>
        <end position="31"/>
    </location>
</feature>
<dbReference type="Pfam" id="PF00528">
    <property type="entry name" value="BPD_transp_1"/>
    <property type="match status" value="1"/>
</dbReference>
<feature type="transmembrane region" description="Helical" evidence="7">
    <location>
        <begin position="160"/>
        <end position="182"/>
    </location>
</feature>
<feature type="transmembrane region" description="Helical" evidence="7">
    <location>
        <begin position="124"/>
        <end position="148"/>
    </location>
</feature>
<evidence type="ECO:0000256" key="4">
    <source>
        <dbReference type="ARBA" id="ARBA00022692"/>
    </source>
</evidence>
<dbReference type="InterPro" id="IPR035906">
    <property type="entry name" value="MetI-like_sf"/>
</dbReference>
<dbReference type="InterPro" id="IPR000515">
    <property type="entry name" value="MetI-like"/>
</dbReference>
<sequence length="340" mass="36828">MNVFAYALRRLFSGALLLVVMSMVTFLLFYASSSTPERYACGQKCTAQQLEQTKAALGYDEPITTQWAKFAKGVVAGREFPDDEALREAAPELVTQCEAPCLGYSTGYGETVRDLISDRLPVSVSLALVAFALWIIIGVLLGVIAALFKGRALDRGIVALSLIAFAFPTFFVGQIFLTYVSIRWGLVDTPRYSPIAEAGPWAWLTGLMLPAITLALVYMAGYIRITRAFVLETQTEDYIRTARAKGLPQRTVIGKHTLRAVLTPLVTLSGLDLAGLLGGAIITESIFNFNGVGKLSVTAIARFDLPLIVGIVLLVAAIVITANIIVDMLYAVIDPRVRLG</sequence>